<sequence length="37" mass="3767">MTSRPYQSSSAITRSGSGAGGRGGPAFGRLRLLLTVT</sequence>
<dbReference type="Proteomes" id="UP000731519">
    <property type="component" value="Unassembled WGS sequence"/>
</dbReference>
<keyword evidence="3" id="KW-1185">Reference proteome</keyword>
<proteinExistence type="predicted"/>
<evidence type="ECO:0000313" key="3">
    <source>
        <dbReference type="Proteomes" id="UP000731519"/>
    </source>
</evidence>
<feature type="region of interest" description="Disordered" evidence="1">
    <location>
        <begin position="1"/>
        <end position="27"/>
    </location>
</feature>
<protein>
    <submittedName>
        <fullName evidence="2">Uncharacterized protein</fullName>
    </submittedName>
</protein>
<evidence type="ECO:0000313" key="2">
    <source>
        <dbReference type="EMBL" id="KAF0648969.1"/>
    </source>
</evidence>
<accession>A0ABQ6XT67</accession>
<organism evidence="2 3">
    <name type="scientific">Streptomyces fradiae ATCC 10745 = DSM 40063</name>
    <dbReference type="NCBI Taxonomy" id="1319510"/>
    <lineage>
        <taxon>Bacteria</taxon>
        <taxon>Bacillati</taxon>
        <taxon>Actinomycetota</taxon>
        <taxon>Actinomycetes</taxon>
        <taxon>Kitasatosporales</taxon>
        <taxon>Streptomycetaceae</taxon>
        <taxon>Streptomyces</taxon>
    </lineage>
</organism>
<evidence type="ECO:0000256" key="1">
    <source>
        <dbReference type="SAM" id="MobiDB-lite"/>
    </source>
</evidence>
<dbReference type="EMBL" id="ASYR01000018">
    <property type="protein sequence ID" value="KAF0648969.1"/>
    <property type="molecule type" value="Genomic_DNA"/>
</dbReference>
<feature type="compositionally biased region" description="Gly residues" evidence="1">
    <location>
        <begin position="17"/>
        <end position="26"/>
    </location>
</feature>
<name>A0ABQ6XT67_STRFR</name>
<comment type="caution">
    <text evidence="2">The sequence shown here is derived from an EMBL/GenBank/DDBJ whole genome shotgun (WGS) entry which is preliminary data.</text>
</comment>
<gene>
    <name evidence="2" type="ORF">K701_15445</name>
</gene>
<reference evidence="2 3" key="1">
    <citation type="submission" date="2013-05" db="EMBL/GenBank/DDBJ databases">
        <title>Genome Sequence of Streptomyces fradiae.</title>
        <authorList>
            <person name="Kirby R."/>
        </authorList>
    </citation>
    <scope>NUCLEOTIDE SEQUENCE [LARGE SCALE GENOMIC DNA]</scope>
    <source>
        <strain evidence="2 3">ATCC 10745</strain>
    </source>
</reference>